<evidence type="ECO:0000256" key="5">
    <source>
        <dbReference type="ARBA" id="ARBA00023136"/>
    </source>
</evidence>
<proteinExistence type="inferred from homology"/>
<feature type="transmembrane region" description="Helical" evidence="6">
    <location>
        <begin position="529"/>
        <end position="550"/>
    </location>
</feature>
<accession>A0A9P4LP94</accession>
<dbReference type="GO" id="GO:0005886">
    <property type="term" value="C:plasma membrane"/>
    <property type="evidence" value="ECO:0007669"/>
    <property type="project" value="TreeGrafter"/>
</dbReference>
<dbReference type="OrthoDB" id="10021397at2759"/>
<dbReference type="AlphaFoldDB" id="A0A9P4LP94"/>
<feature type="transmembrane region" description="Helical" evidence="6">
    <location>
        <begin position="312"/>
        <end position="333"/>
    </location>
</feature>
<feature type="transmembrane region" description="Helical" evidence="6">
    <location>
        <begin position="110"/>
        <end position="130"/>
    </location>
</feature>
<comment type="caution">
    <text evidence="8">The sequence shown here is derived from an EMBL/GenBank/DDBJ whole genome shotgun (WGS) entry which is preliminary data.</text>
</comment>
<feature type="transmembrane region" description="Helical" evidence="6">
    <location>
        <begin position="136"/>
        <end position="157"/>
    </location>
</feature>
<feature type="transmembrane region" description="Helical" evidence="6">
    <location>
        <begin position="169"/>
        <end position="189"/>
    </location>
</feature>
<evidence type="ECO:0000256" key="6">
    <source>
        <dbReference type="SAM" id="Phobius"/>
    </source>
</evidence>
<dbReference type="InterPro" id="IPR036259">
    <property type="entry name" value="MFS_trans_sf"/>
</dbReference>
<dbReference type="InterPro" id="IPR020846">
    <property type="entry name" value="MFS_dom"/>
</dbReference>
<dbReference type="PANTHER" id="PTHR23501:SF193">
    <property type="entry name" value="MULTIDRUG TRANSPORTER, PUTATIVE (AFU_ORTHOLOGUE AFUA_8G00940)-RELATED"/>
    <property type="match status" value="1"/>
</dbReference>
<dbReference type="Proteomes" id="UP000799777">
    <property type="component" value="Unassembled WGS sequence"/>
</dbReference>
<evidence type="ECO:0000256" key="1">
    <source>
        <dbReference type="ARBA" id="ARBA00004141"/>
    </source>
</evidence>
<dbReference type="InterPro" id="IPR011701">
    <property type="entry name" value="MFS"/>
</dbReference>
<evidence type="ECO:0000313" key="9">
    <source>
        <dbReference type="Proteomes" id="UP000799777"/>
    </source>
</evidence>
<dbReference type="CDD" id="cd17502">
    <property type="entry name" value="MFS_Azr1_MDR_like"/>
    <property type="match status" value="1"/>
</dbReference>
<sequence length="579" mass="61521">MSSTPVASIAPIETSKAEVAASSNESKTSSDDLNKQRVKGPKLMILLSALTLINFLALLDTSIIGTAIPYITSEFHSLPDIGWYVGAYTLATATLQPLAGKLYTYFPIKAVYLCFIFLFELGSLICGVAPSSAALIAGRAIAGLGVSGLIMGAMTIISVSMETAKSPMYLGIMLGISQTGVVAGPLVGGALTEHVTWRWCFYLNLPVGGLAALLFTFIHIPDIAKKDPFSMALIRKVIPELDLIGFSLFIPPAIMFLLALQFGSGNTYAWNSATIIGLFVGAGVLAIIFILWEHRMGDRAMLPGSLLKQRRIWVSCLYGTCNITCMIAASNWIPTYFQAVKGNKPTLSGVHVLPSILSQLSFVIISGALVSKLGYYLPWALASGMIMAVGNGLVSTFTATTTVGQWIGFQIVLGVGRGAGLQTAGSLTPRSNELPLISIQNAVQPKQIPIAMAFLIFFQNLGTSIGIVIANTIFAQTLSKTAPRYAPSVSAEDALDAGSGADAVRALVAGHEDELSGVLRAYSEGLRNIFYFLVALSCIAVVASLGMGWVDVRKKKEEKFAGVNDDRGELAEKQELAEA</sequence>
<dbReference type="PROSITE" id="PS50850">
    <property type="entry name" value="MFS"/>
    <property type="match status" value="1"/>
</dbReference>
<comment type="subcellular location">
    <subcellularLocation>
        <location evidence="1">Membrane</location>
        <topology evidence="1">Multi-pass membrane protein</topology>
    </subcellularLocation>
</comment>
<evidence type="ECO:0000256" key="2">
    <source>
        <dbReference type="ARBA" id="ARBA00007520"/>
    </source>
</evidence>
<dbReference type="PANTHER" id="PTHR23501">
    <property type="entry name" value="MAJOR FACILITATOR SUPERFAMILY"/>
    <property type="match status" value="1"/>
</dbReference>
<keyword evidence="4 6" id="KW-1133">Transmembrane helix</keyword>
<evidence type="ECO:0000256" key="4">
    <source>
        <dbReference type="ARBA" id="ARBA00022989"/>
    </source>
</evidence>
<dbReference type="SUPFAM" id="SSF103473">
    <property type="entry name" value="MFS general substrate transporter"/>
    <property type="match status" value="2"/>
</dbReference>
<evidence type="ECO:0000259" key="7">
    <source>
        <dbReference type="PROSITE" id="PS50850"/>
    </source>
</evidence>
<gene>
    <name evidence="8" type="ORF">EK21DRAFT_63127</name>
</gene>
<feature type="transmembrane region" description="Helical" evidence="6">
    <location>
        <begin position="450"/>
        <end position="474"/>
    </location>
</feature>
<dbReference type="Pfam" id="PF07690">
    <property type="entry name" value="MFS_1"/>
    <property type="match status" value="1"/>
</dbReference>
<name>A0A9P4LP94_9PLEO</name>
<feature type="transmembrane region" description="Helical" evidence="6">
    <location>
        <begin position="201"/>
        <end position="220"/>
    </location>
</feature>
<organism evidence="8 9">
    <name type="scientific">Setomelanomma holmii</name>
    <dbReference type="NCBI Taxonomy" id="210430"/>
    <lineage>
        <taxon>Eukaryota</taxon>
        <taxon>Fungi</taxon>
        <taxon>Dikarya</taxon>
        <taxon>Ascomycota</taxon>
        <taxon>Pezizomycotina</taxon>
        <taxon>Dothideomycetes</taxon>
        <taxon>Pleosporomycetidae</taxon>
        <taxon>Pleosporales</taxon>
        <taxon>Pleosporineae</taxon>
        <taxon>Phaeosphaeriaceae</taxon>
        <taxon>Setomelanomma</taxon>
    </lineage>
</organism>
<protein>
    <submittedName>
        <fullName evidence="8">Efflux pump protein</fullName>
    </submittedName>
</protein>
<evidence type="ECO:0000313" key="8">
    <source>
        <dbReference type="EMBL" id="KAF2031502.1"/>
    </source>
</evidence>
<feature type="transmembrane region" description="Helical" evidence="6">
    <location>
        <begin position="268"/>
        <end position="292"/>
    </location>
</feature>
<dbReference type="PRINTS" id="PR00173">
    <property type="entry name" value="EDTRNSPORT"/>
</dbReference>
<comment type="similarity">
    <text evidence="2">Belongs to the major facilitator superfamily. TCR/Tet family.</text>
</comment>
<feature type="transmembrane region" description="Helical" evidence="6">
    <location>
        <begin position="241"/>
        <end position="262"/>
    </location>
</feature>
<feature type="transmembrane region" description="Helical" evidence="6">
    <location>
        <begin position="43"/>
        <end position="69"/>
    </location>
</feature>
<reference evidence="8" key="1">
    <citation type="journal article" date="2020" name="Stud. Mycol.">
        <title>101 Dothideomycetes genomes: a test case for predicting lifestyles and emergence of pathogens.</title>
        <authorList>
            <person name="Haridas S."/>
            <person name="Albert R."/>
            <person name="Binder M."/>
            <person name="Bloem J."/>
            <person name="Labutti K."/>
            <person name="Salamov A."/>
            <person name="Andreopoulos B."/>
            <person name="Baker S."/>
            <person name="Barry K."/>
            <person name="Bills G."/>
            <person name="Bluhm B."/>
            <person name="Cannon C."/>
            <person name="Castanera R."/>
            <person name="Culley D."/>
            <person name="Daum C."/>
            <person name="Ezra D."/>
            <person name="Gonzalez J."/>
            <person name="Henrissat B."/>
            <person name="Kuo A."/>
            <person name="Liang C."/>
            <person name="Lipzen A."/>
            <person name="Lutzoni F."/>
            <person name="Magnuson J."/>
            <person name="Mondo S."/>
            <person name="Nolan M."/>
            <person name="Ohm R."/>
            <person name="Pangilinan J."/>
            <person name="Park H.-J."/>
            <person name="Ramirez L."/>
            <person name="Alfaro M."/>
            <person name="Sun H."/>
            <person name="Tritt A."/>
            <person name="Yoshinaga Y."/>
            <person name="Zwiers L.-H."/>
            <person name="Turgeon B."/>
            <person name="Goodwin S."/>
            <person name="Spatafora J."/>
            <person name="Crous P."/>
            <person name="Grigoriev I."/>
        </authorList>
    </citation>
    <scope>NUCLEOTIDE SEQUENCE</scope>
    <source>
        <strain evidence="8">CBS 110217</strain>
    </source>
</reference>
<keyword evidence="9" id="KW-1185">Reference proteome</keyword>
<evidence type="ECO:0000256" key="3">
    <source>
        <dbReference type="ARBA" id="ARBA00022692"/>
    </source>
</evidence>
<feature type="transmembrane region" description="Helical" evidence="6">
    <location>
        <begin position="353"/>
        <end position="377"/>
    </location>
</feature>
<keyword evidence="3 6" id="KW-0812">Transmembrane</keyword>
<keyword evidence="5 6" id="KW-0472">Membrane</keyword>
<dbReference type="GO" id="GO:0022857">
    <property type="term" value="F:transmembrane transporter activity"/>
    <property type="evidence" value="ECO:0007669"/>
    <property type="project" value="InterPro"/>
</dbReference>
<dbReference type="Gene3D" id="1.20.1250.20">
    <property type="entry name" value="MFS general substrate transporter like domains"/>
    <property type="match status" value="2"/>
</dbReference>
<dbReference type="EMBL" id="ML978180">
    <property type="protein sequence ID" value="KAF2031502.1"/>
    <property type="molecule type" value="Genomic_DNA"/>
</dbReference>
<feature type="domain" description="Major facilitator superfamily (MFS) profile" evidence="7">
    <location>
        <begin position="46"/>
        <end position="552"/>
    </location>
</feature>